<sequence length="67" mass="7654">MAKQGGVWFRCGIHQLPIGIQEPALKSHPAFQIENLGKVVKGELLQGIERFFVYDPFGNRQEFLKKI</sequence>
<dbReference type="AlphaFoldDB" id="A0A2N0ZGM9"/>
<dbReference type="EMBL" id="PISD01000026">
    <property type="protein sequence ID" value="PKG28671.1"/>
    <property type="molecule type" value="Genomic_DNA"/>
</dbReference>
<evidence type="ECO:0008006" key="3">
    <source>
        <dbReference type="Google" id="ProtNLM"/>
    </source>
</evidence>
<accession>A0A2N0ZGM9</accession>
<reference evidence="1 2" key="1">
    <citation type="journal article" date="2010" name="Int. J. Syst. Evol. Microbiol.">
        <title>Bacillus horneckiae sp. nov., isolated from a spacecraft-assembly clean room.</title>
        <authorList>
            <person name="Vaishampayan P."/>
            <person name="Probst A."/>
            <person name="Krishnamurthi S."/>
            <person name="Ghosh S."/>
            <person name="Osman S."/>
            <person name="McDowall A."/>
            <person name="Ruckmani A."/>
            <person name="Mayilraj S."/>
            <person name="Venkateswaran K."/>
        </authorList>
    </citation>
    <scope>NUCLEOTIDE SEQUENCE [LARGE SCALE GENOMIC DNA]</scope>
    <source>
        <strain evidence="2">1PO1SC</strain>
    </source>
</reference>
<protein>
    <recommendedName>
        <fullName evidence="3">Glyoxalase</fullName>
    </recommendedName>
</protein>
<keyword evidence="2" id="KW-1185">Reference proteome</keyword>
<dbReference type="Proteomes" id="UP000233343">
    <property type="component" value="Unassembled WGS sequence"/>
</dbReference>
<dbReference type="RefSeq" id="WP_066194749.1">
    <property type="nucleotide sequence ID" value="NZ_JAFDQP010000003.1"/>
</dbReference>
<gene>
    <name evidence="1" type="ORF">CWS20_12405</name>
</gene>
<evidence type="ECO:0000313" key="2">
    <source>
        <dbReference type="Proteomes" id="UP000233343"/>
    </source>
</evidence>
<evidence type="ECO:0000313" key="1">
    <source>
        <dbReference type="EMBL" id="PKG28671.1"/>
    </source>
</evidence>
<proteinExistence type="predicted"/>
<organism evidence="1 2">
    <name type="scientific">Cytobacillus horneckiae</name>
    <dbReference type="NCBI Taxonomy" id="549687"/>
    <lineage>
        <taxon>Bacteria</taxon>
        <taxon>Bacillati</taxon>
        <taxon>Bacillota</taxon>
        <taxon>Bacilli</taxon>
        <taxon>Bacillales</taxon>
        <taxon>Bacillaceae</taxon>
        <taxon>Cytobacillus</taxon>
    </lineage>
</organism>
<comment type="caution">
    <text evidence="1">The sequence shown here is derived from an EMBL/GenBank/DDBJ whole genome shotgun (WGS) entry which is preliminary data.</text>
</comment>
<name>A0A2N0ZGM9_9BACI</name>